<dbReference type="Proteomes" id="UP000627838">
    <property type="component" value="Unassembled WGS sequence"/>
</dbReference>
<keyword evidence="2" id="KW-0031">Aminopeptidase</keyword>
<name>A0ABR9K1E1_9ACTN</name>
<keyword evidence="2" id="KW-0645">Protease</keyword>
<reference evidence="2 3" key="1">
    <citation type="submission" date="2020-10" db="EMBL/GenBank/DDBJ databases">
        <title>Sequencing the genomes of 1000 actinobacteria strains.</title>
        <authorList>
            <person name="Klenk H.-P."/>
        </authorList>
    </citation>
    <scope>NUCLEOTIDE SEQUENCE [LARGE SCALE GENOMIC DNA]</scope>
    <source>
        <strain evidence="2 3">DSM 46744</strain>
    </source>
</reference>
<organism evidence="2 3">
    <name type="scientific">Actinomadura algeriensis</name>
    <dbReference type="NCBI Taxonomy" id="1679523"/>
    <lineage>
        <taxon>Bacteria</taxon>
        <taxon>Bacillati</taxon>
        <taxon>Actinomycetota</taxon>
        <taxon>Actinomycetes</taxon>
        <taxon>Streptosporangiales</taxon>
        <taxon>Thermomonosporaceae</taxon>
        <taxon>Actinomadura</taxon>
    </lineage>
</organism>
<dbReference type="InterPro" id="IPR058739">
    <property type="entry name" value="NicX"/>
</dbReference>
<dbReference type="SUPFAM" id="SSF144052">
    <property type="entry name" value="Thermophilic metalloprotease-like"/>
    <property type="match status" value="1"/>
</dbReference>
<proteinExistence type="predicted"/>
<protein>
    <submittedName>
        <fullName evidence="2">Leucyl aminopeptidase (Aminopeptidase T)</fullName>
    </submittedName>
</protein>
<dbReference type="Pfam" id="PF26233">
    <property type="entry name" value="NicX"/>
    <property type="match status" value="1"/>
</dbReference>
<dbReference type="GO" id="GO:0004177">
    <property type="term" value="F:aminopeptidase activity"/>
    <property type="evidence" value="ECO:0007669"/>
    <property type="project" value="UniProtKB-KW"/>
</dbReference>
<accession>A0ABR9K1E1</accession>
<dbReference type="EMBL" id="JADBDZ010000001">
    <property type="protein sequence ID" value="MBE1536659.1"/>
    <property type="molecule type" value="Genomic_DNA"/>
</dbReference>
<keyword evidence="1" id="KW-0479">Metal-binding</keyword>
<gene>
    <name evidence="2" type="ORF">H4W34_006492</name>
</gene>
<sequence length="363" mass="39351">MEVTSRIESRPEYLSYEAALGARKLVEEIMLVKPGEDVVITADSSTDSRVVDVTAQAVAAAGATPTVVWYPTRPSSAMEPPGPVAAAVARSQVWIEYALAYIMHSDAFRAAMAQGTRYANLTGMDVQMLVDTVARVDFQGTIDLGKALVRLLEQADEVRITTPAGTDLRARNGGRPINLRGKPAEKPGETVMLAGQISWNPLEETQEGVLVFDGAVWPPNDLGLIRSPIRMEVSEGTVTSIEGEGTDATIFRRWMEEQAKSADDAEVGRNMYRIAHWSLGFNPGVTQPTGRIVEDERIFGCVELGLGTKGAWIGGDPFLAPAHTDGSMLNPSIYLDGEAIEIEGRYVHPELVEICHRLGIPGY</sequence>
<comment type="caution">
    <text evidence="2">The sequence shown here is derived from an EMBL/GenBank/DDBJ whole genome shotgun (WGS) entry which is preliminary data.</text>
</comment>
<evidence type="ECO:0000256" key="1">
    <source>
        <dbReference type="ARBA" id="ARBA00022723"/>
    </source>
</evidence>
<evidence type="ECO:0000313" key="3">
    <source>
        <dbReference type="Proteomes" id="UP000627838"/>
    </source>
</evidence>
<dbReference type="PANTHER" id="PTHR34448:SF1">
    <property type="entry name" value="BLL6088 PROTEIN"/>
    <property type="match status" value="1"/>
</dbReference>
<dbReference type="RefSeq" id="WP_192762668.1">
    <property type="nucleotide sequence ID" value="NZ_JADBDZ010000001.1"/>
</dbReference>
<dbReference type="PANTHER" id="PTHR34448">
    <property type="entry name" value="AMINOPEPTIDASE"/>
    <property type="match status" value="1"/>
</dbReference>
<evidence type="ECO:0000313" key="2">
    <source>
        <dbReference type="EMBL" id="MBE1536659.1"/>
    </source>
</evidence>
<dbReference type="InterPro" id="IPR052170">
    <property type="entry name" value="M29_Exopeptidase"/>
</dbReference>
<keyword evidence="2" id="KW-0378">Hydrolase</keyword>
<keyword evidence="3" id="KW-1185">Reference proteome</keyword>